<feature type="compositionally biased region" description="Low complexity" evidence="11">
    <location>
        <begin position="307"/>
        <end position="321"/>
    </location>
</feature>
<evidence type="ECO:0000256" key="9">
    <source>
        <dbReference type="ARBA" id="ARBA00042326"/>
    </source>
</evidence>
<evidence type="ECO:0000313" key="12">
    <source>
        <dbReference type="EMBL" id="CAG5115254.1"/>
    </source>
</evidence>
<evidence type="ECO:0000256" key="10">
    <source>
        <dbReference type="SAM" id="Coils"/>
    </source>
</evidence>
<evidence type="ECO:0000256" key="4">
    <source>
        <dbReference type="ARBA" id="ARBA00023212"/>
    </source>
</evidence>
<dbReference type="InterPro" id="IPR049733">
    <property type="entry name" value="CCDC61_N"/>
</dbReference>
<evidence type="ECO:0000313" key="13">
    <source>
        <dbReference type="Proteomes" id="UP000678393"/>
    </source>
</evidence>
<organism evidence="12 13">
    <name type="scientific">Candidula unifasciata</name>
    <dbReference type="NCBI Taxonomy" id="100452"/>
    <lineage>
        <taxon>Eukaryota</taxon>
        <taxon>Metazoa</taxon>
        <taxon>Spiralia</taxon>
        <taxon>Lophotrochozoa</taxon>
        <taxon>Mollusca</taxon>
        <taxon>Gastropoda</taxon>
        <taxon>Heterobranchia</taxon>
        <taxon>Euthyneura</taxon>
        <taxon>Panpulmonata</taxon>
        <taxon>Eupulmonata</taxon>
        <taxon>Stylommatophora</taxon>
        <taxon>Helicina</taxon>
        <taxon>Helicoidea</taxon>
        <taxon>Geomitridae</taxon>
        <taxon>Candidula</taxon>
    </lineage>
</organism>
<keyword evidence="5" id="KW-0966">Cell projection</keyword>
<keyword evidence="2" id="KW-0963">Cytoplasm</keyword>
<sequence>MESPDISVSGTFNIRGRDYIISLECRGNESMTVQVEDRLSSDQWRAAFDARYVEDQTHKTGNFKQFNIFVSMLESAISKTSESVALDLLTYSDVEALRQRKNGAASSVKPSNTTSRANHITSKRFLILTYTVEFDRIHYPLPLPFVGKPNPQVLQEEIRTLKAEVTKLKQSHPFDDRRMEKLLRDYRKLEREKNDLEQEFAAFRREVRSTTGNSSVQDVRALRTLVRNLEEQLMKEKNQHQRLASKRSQEYRDLLEEVEELRASERNLRVRVKSLTSELALYKRGRPLTRRASKEQNGLVDRVPGARNLSSSRQRSLSNDRASSRSGSESRLRAGSRERPQFIRRSNSTEHVSRSLLNGSGPRPRSNSFDRNNSANRSRLSAGSGSHRSRTPSPIVSRRFNPTAFVKEKERKQKEAVLKQHREHRANVSGISSRSKQSGNSSKNSGYSYKRSRDNSLRSEGNLTDGYSSEGSYTAVSRAEATRPPRGKSTKQYPLQHV</sequence>
<dbReference type="GO" id="GO:0036064">
    <property type="term" value="C:ciliary basal body"/>
    <property type="evidence" value="ECO:0007669"/>
    <property type="project" value="TreeGrafter"/>
</dbReference>
<keyword evidence="13" id="KW-1185">Reference proteome</keyword>
<evidence type="ECO:0000256" key="2">
    <source>
        <dbReference type="ARBA" id="ARBA00022490"/>
    </source>
</evidence>
<feature type="non-terminal residue" evidence="12">
    <location>
        <position position="498"/>
    </location>
</feature>
<feature type="compositionally biased region" description="Low complexity" evidence="11">
    <location>
        <begin position="429"/>
        <end position="449"/>
    </location>
</feature>
<feature type="compositionally biased region" description="Polar residues" evidence="11">
    <location>
        <begin position="458"/>
        <end position="475"/>
    </location>
</feature>
<dbReference type="PANTHER" id="PTHR22691">
    <property type="entry name" value="YEAST SPT2-RELATED"/>
    <property type="match status" value="1"/>
</dbReference>
<feature type="compositionally biased region" description="Polar residues" evidence="11">
    <location>
        <begin position="365"/>
        <end position="394"/>
    </location>
</feature>
<evidence type="ECO:0000256" key="1">
    <source>
        <dbReference type="ARBA" id="ARBA00004120"/>
    </source>
</evidence>
<feature type="coiled-coil region" evidence="10">
    <location>
        <begin position="179"/>
        <end position="278"/>
    </location>
</feature>
<evidence type="ECO:0000256" key="7">
    <source>
        <dbReference type="ARBA" id="ARBA00040683"/>
    </source>
</evidence>
<evidence type="ECO:0000256" key="5">
    <source>
        <dbReference type="ARBA" id="ARBA00023273"/>
    </source>
</evidence>
<feature type="compositionally biased region" description="Basic and acidic residues" evidence="11">
    <location>
        <begin position="328"/>
        <end position="353"/>
    </location>
</feature>
<evidence type="ECO:0000256" key="8">
    <source>
        <dbReference type="ARBA" id="ARBA00041518"/>
    </source>
</evidence>
<dbReference type="Proteomes" id="UP000678393">
    <property type="component" value="Unassembled WGS sequence"/>
</dbReference>
<protein>
    <recommendedName>
        <fullName evidence="7">Centrosomal protein CCDC61</fullName>
    </recommendedName>
    <alternativeName>
        <fullName evidence="8">Coiled-coil domain-containing protein 61</fullName>
    </alternativeName>
    <alternativeName>
        <fullName evidence="9">VFL3 homolog</fullName>
    </alternativeName>
</protein>
<dbReference type="EMBL" id="CAJHNH020000094">
    <property type="protein sequence ID" value="CAG5115254.1"/>
    <property type="molecule type" value="Genomic_DNA"/>
</dbReference>
<dbReference type="AlphaFoldDB" id="A0A8S3YFI5"/>
<keyword evidence="3 10" id="KW-0175">Coiled coil</keyword>
<proteinExistence type="inferred from homology"/>
<comment type="caution">
    <text evidence="12">The sequence shown here is derived from an EMBL/GenBank/DDBJ whole genome shotgun (WGS) entry which is preliminary data.</text>
</comment>
<accession>A0A8S3YFI5</accession>
<evidence type="ECO:0000256" key="6">
    <source>
        <dbReference type="ARBA" id="ARBA00038217"/>
    </source>
</evidence>
<evidence type="ECO:0000256" key="11">
    <source>
        <dbReference type="SAM" id="MobiDB-lite"/>
    </source>
</evidence>
<keyword evidence="4" id="KW-0206">Cytoskeleton</keyword>
<dbReference type="OrthoDB" id="568137at2759"/>
<evidence type="ECO:0000256" key="3">
    <source>
        <dbReference type="ARBA" id="ARBA00023054"/>
    </source>
</evidence>
<name>A0A8S3YFI5_9EUPU</name>
<dbReference type="PANTHER" id="PTHR22691:SF1">
    <property type="entry name" value="CENTROSOMAL PROTEIN CCDC61"/>
    <property type="match status" value="1"/>
</dbReference>
<gene>
    <name evidence="12" type="ORF">CUNI_LOCUS812</name>
</gene>
<comment type="similarity">
    <text evidence="6">Belongs to the CCDC61 family.</text>
</comment>
<comment type="subcellular location">
    <subcellularLocation>
        <location evidence="1">Cytoplasm</location>
        <location evidence="1">Cytoskeleton</location>
        <location evidence="1">Cilium basal body</location>
    </subcellularLocation>
</comment>
<feature type="compositionally biased region" description="Basic and acidic residues" evidence="11">
    <location>
        <begin position="406"/>
        <end position="420"/>
    </location>
</feature>
<reference evidence="12" key="1">
    <citation type="submission" date="2021-04" db="EMBL/GenBank/DDBJ databases">
        <authorList>
            <consortium name="Molecular Ecology Group"/>
        </authorList>
    </citation>
    <scope>NUCLEOTIDE SEQUENCE</scope>
</reference>
<feature type="region of interest" description="Disordered" evidence="11">
    <location>
        <begin position="287"/>
        <end position="498"/>
    </location>
</feature>
<dbReference type="CDD" id="cd22284">
    <property type="entry name" value="HD_CCDC61_N"/>
    <property type="match status" value="1"/>
</dbReference>